<sequence>MTPWNLLDLDRALRESWAPDTCSPDDLDDWRPGNPARGHCDITALIVHDVFGGSLVVGEVYLDGTQHGFHWWNRLPSGIELDLTREQFLLGQTIGAARVVERPAGPLPRRWDEYLLLRERVGERLGSGLPEGKRRQPSSTTGPTPPSDAPSGGCTPTRTGALLPRE</sequence>
<name>A0ABN1UPU8_9ACTN</name>
<evidence type="ECO:0000256" key="1">
    <source>
        <dbReference type="SAM" id="MobiDB-lite"/>
    </source>
</evidence>
<feature type="region of interest" description="Disordered" evidence="1">
    <location>
        <begin position="125"/>
        <end position="166"/>
    </location>
</feature>
<dbReference type="Proteomes" id="UP001501371">
    <property type="component" value="Unassembled WGS sequence"/>
</dbReference>
<dbReference type="InterPro" id="IPR056238">
    <property type="entry name" value="YunG-like"/>
</dbReference>
<protein>
    <submittedName>
        <fullName evidence="2">Uncharacterized protein</fullName>
    </submittedName>
</protein>
<comment type="caution">
    <text evidence="2">The sequence shown here is derived from an EMBL/GenBank/DDBJ whole genome shotgun (WGS) entry which is preliminary data.</text>
</comment>
<dbReference type="EMBL" id="BAAAKV010000013">
    <property type="protein sequence ID" value="GAA1162074.1"/>
    <property type="molecule type" value="Genomic_DNA"/>
</dbReference>
<evidence type="ECO:0000313" key="3">
    <source>
        <dbReference type="Proteomes" id="UP001501371"/>
    </source>
</evidence>
<dbReference type="Pfam" id="PF24585">
    <property type="entry name" value="YunG"/>
    <property type="match status" value="1"/>
</dbReference>
<dbReference type="RefSeq" id="WP_425573989.1">
    <property type="nucleotide sequence ID" value="NZ_BAAAKV010000013.1"/>
</dbReference>
<keyword evidence="3" id="KW-1185">Reference proteome</keyword>
<evidence type="ECO:0000313" key="2">
    <source>
        <dbReference type="EMBL" id="GAA1162074.1"/>
    </source>
</evidence>
<organism evidence="2 3">
    <name type="scientific">Streptomyces hebeiensis</name>
    <dbReference type="NCBI Taxonomy" id="229486"/>
    <lineage>
        <taxon>Bacteria</taxon>
        <taxon>Bacillati</taxon>
        <taxon>Actinomycetota</taxon>
        <taxon>Actinomycetes</taxon>
        <taxon>Kitasatosporales</taxon>
        <taxon>Streptomycetaceae</taxon>
        <taxon>Streptomyces</taxon>
    </lineage>
</organism>
<gene>
    <name evidence="2" type="ORF">GCM10009654_18360</name>
</gene>
<reference evidence="2 3" key="1">
    <citation type="journal article" date="2019" name="Int. J. Syst. Evol. Microbiol.">
        <title>The Global Catalogue of Microorganisms (GCM) 10K type strain sequencing project: providing services to taxonomists for standard genome sequencing and annotation.</title>
        <authorList>
            <consortium name="The Broad Institute Genomics Platform"/>
            <consortium name="The Broad Institute Genome Sequencing Center for Infectious Disease"/>
            <person name="Wu L."/>
            <person name="Ma J."/>
        </authorList>
    </citation>
    <scope>NUCLEOTIDE SEQUENCE [LARGE SCALE GENOMIC DNA]</scope>
    <source>
        <strain evidence="2 3">JCM 12696</strain>
    </source>
</reference>
<accession>A0ABN1UPU8</accession>
<proteinExistence type="predicted"/>